<feature type="domain" description="HTH araC/xylS-type" evidence="4">
    <location>
        <begin position="169"/>
        <end position="266"/>
    </location>
</feature>
<dbReference type="AlphaFoldDB" id="A0A969W5L7"/>
<dbReference type="PROSITE" id="PS01124">
    <property type="entry name" value="HTH_ARAC_FAMILY_2"/>
    <property type="match status" value="1"/>
</dbReference>
<dbReference type="InterPro" id="IPR018060">
    <property type="entry name" value="HTH_AraC"/>
</dbReference>
<evidence type="ECO:0000256" key="1">
    <source>
        <dbReference type="ARBA" id="ARBA00023015"/>
    </source>
</evidence>
<keyword evidence="2" id="KW-0238">DNA-binding</keyword>
<sequence>MNHEAPRLTSAVRDGLGGYLQISARGRHLLRSLRFASPALIHVQHGEKRLRHAGQHASFASGTWFAVPAGMQLDVENVPTTDSTPYRALCIEFAPTLLRPQADARLALRPWYPLHADAALTQAVEHLRDGLAEPSLPDRVLQHRFAEVWLALTEQGFSAGIPRQPTAAERVRELLMHSPSTHWRSRIVATGLAISEATLRRRLAAEGTSLRQIAIDLRLGAALAQLQSTSRPIQRIADDAGYQSASRFTAAFRRRYGLTPSAIRGNDAR</sequence>
<dbReference type="PANTHER" id="PTHR47894">
    <property type="entry name" value="HTH-TYPE TRANSCRIPTIONAL REGULATOR GADX"/>
    <property type="match status" value="1"/>
</dbReference>
<gene>
    <name evidence="5" type="ORF">G7Y82_02150</name>
</gene>
<dbReference type="InterPro" id="IPR020449">
    <property type="entry name" value="Tscrpt_reg_AraC-type_HTH"/>
</dbReference>
<evidence type="ECO:0000313" key="6">
    <source>
        <dbReference type="Proteomes" id="UP000653472"/>
    </source>
</evidence>
<evidence type="ECO:0000259" key="4">
    <source>
        <dbReference type="PROSITE" id="PS01124"/>
    </source>
</evidence>
<dbReference type="InterPro" id="IPR009594">
    <property type="entry name" value="Tscrpt_reg_HTH_AraC_N"/>
</dbReference>
<dbReference type="RefSeq" id="WP_168146339.1">
    <property type="nucleotide sequence ID" value="NZ_JAAVXB010000001.1"/>
</dbReference>
<dbReference type="SUPFAM" id="SSF46689">
    <property type="entry name" value="Homeodomain-like"/>
    <property type="match status" value="1"/>
</dbReference>
<accession>A0A969W5L7</accession>
<dbReference type="PROSITE" id="PS00041">
    <property type="entry name" value="HTH_ARAC_FAMILY_1"/>
    <property type="match status" value="1"/>
</dbReference>
<dbReference type="Gene3D" id="1.10.10.60">
    <property type="entry name" value="Homeodomain-like"/>
    <property type="match status" value="1"/>
</dbReference>
<dbReference type="Pfam" id="PF06719">
    <property type="entry name" value="AraC_N"/>
    <property type="match status" value="1"/>
</dbReference>
<evidence type="ECO:0000256" key="3">
    <source>
        <dbReference type="ARBA" id="ARBA00023163"/>
    </source>
</evidence>
<dbReference type="SMART" id="SM00342">
    <property type="entry name" value="HTH_ARAC"/>
    <property type="match status" value="1"/>
</dbReference>
<dbReference type="Proteomes" id="UP000653472">
    <property type="component" value="Unassembled WGS sequence"/>
</dbReference>
<dbReference type="GO" id="GO:0000976">
    <property type="term" value="F:transcription cis-regulatory region binding"/>
    <property type="evidence" value="ECO:0007669"/>
    <property type="project" value="TreeGrafter"/>
</dbReference>
<keyword evidence="1" id="KW-0805">Transcription regulation</keyword>
<comment type="caution">
    <text evidence="5">The sequence shown here is derived from an EMBL/GenBank/DDBJ whole genome shotgun (WGS) entry which is preliminary data.</text>
</comment>
<reference evidence="5" key="1">
    <citation type="submission" date="2020-03" db="EMBL/GenBank/DDBJ databases">
        <title>Solimonas marina sp. nov., isolated from deep seawater of the Pacific Ocean.</title>
        <authorList>
            <person name="Liu X."/>
            <person name="Lai Q."/>
            <person name="Sun F."/>
            <person name="Gai Y."/>
            <person name="Li G."/>
            <person name="Shao Z."/>
        </authorList>
    </citation>
    <scope>NUCLEOTIDE SEQUENCE</scope>
    <source>
        <strain evidence="5">C16B3</strain>
    </source>
</reference>
<protein>
    <submittedName>
        <fullName evidence="5">Helix-turn-helix transcriptional regulator</fullName>
    </submittedName>
</protein>
<dbReference type="Pfam" id="PF12833">
    <property type="entry name" value="HTH_18"/>
    <property type="match status" value="1"/>
</dbReference>
<dbReference type="GO" id="GO:0003700">
    <property type="term" value="F:DNA-binding transcription factor activity"/>
    <property type="evidence" value="ECO:0007669"/>
    <property type="project" value="InterPro"/>
</dbReference>
<dbReference type="InterPro" id="IPR018062">
    <property type="entry name" value="HTH_AraC-typ_CS"/>
</dbReference>
<dbReference type="PANTHER" id="PTHR47894:SF4">
    <property type="entry name" value="HTH-TYPE TRANSCRIPTIONAL REGULATOR GADX"/>
    <property type="match status" value="1"/>
</dbReference>
<dbReference type="EMBL" id="JAAVXB010000001">
    <property type="protein sequence ID" value="NKF21101.1"/>
    <property type="molecule type" value="Genomic_DNA"/>
</dbReference>
<keyword evidence="6" id="KW-1185">Reference proteome</keyword>
<name>A0A969W5L7_9GAMM</name>
<evidence type="ECO:0000256" key="2">
    <source>
        <dbReference type="ARBA" id="ARBA00023125"/>
    </source>
</evidence>
<keyword evidence="3" id="KW-0804">Transcription</keyword>
<proteinExistence type="predicted"/>
<dbReference type="PRINTS" id="PR00032">
    <property type="entry name" value="HTHARAC"/>
</dbReference>
<evidence type="ECO:0000313" key="5">
    <source>
        <dbReference type="EMBL" id="NKF21101.1"/>
    </source>
</evidence>
<dbReference type="InterPro" id="IPR009057">
    <property type="entry name" value="Homeodomain-like_sf"/>
</dbReference>
<dbReference type="GO" id="GO:0005829">
    <property type="term" value="C:cytosol"/>
    <property type="evidence" value="ECO:0007669"/>
    <property type="project" value="TreeGrafter"/>
</dbReference>
<organism evidence="5 6">
    <name type="scientific">Solimonas marina</name>
    <dbReference type="NCBI Taxonomy" id="2714601"/>
    <lineage>
        <taxon>Bacteria</taxon>
        <taxon>Pseudomonadati</taxon>
        <taxon>Pseudomonadota</taxon>
        <taxon>Gammaproteobacteria</taxon>
        <taxon>Nevskiales</taxon>
        <taxon>Nevskiaceae</taxon>
        <taxon>Solimonas</taxon>
    </lineage>
</organism>